<dbReference type="RefSeq" id="WP_090675397.1">
    <property type="nucleotide sequence ID" value="NZ_FNIT01000008.1"/>
</dbReference>
<proteinExistence type="predicted"/>
<gene>
    <name evidence="3" type="ORF">SAMN05192530_1088</name>
</gene>
<evidence type="ECO:0000313" key="3">
    <source>
        <dbReference type="EMBL" id="SDO56141.1"/>
    </source>
</evidence>
<dbReference type="STRING" id="1166073.SAMN05192530_1088"/>
<feature type="domain" description="DUF6460" evidence="2">
    <location>
        <begin position="53"/>
        <end position="87"/>
    </location>
</feature>
<dbReference type="InterPro" id="IPR045594">
    <property type="entry name" value="DUF6460"/>
</dbReference>
<feature type="transmembrane region" description="Helical" evidence="1">
    <location>
        <begin position="16"/>
        <end position="34"/>
    </location>
</feature>
<accession>A0A1H0KK75</accession>
<keyword evidence="4" id="KW-1185">Reference proteome</keyword>
<dbReference type="AlphaFoldDB" id="A0A1H0KK75"/>
<organism evidence="3 4">
    <name type="scientific">Aureimonas jatrophae</name>
    <dbReference type="NCBI Taxonomy" id="1166073"/>
    <lineage>
        <taxon>Bacteria</taxon>
        <taxon>Pseudomonadati</taxon>
        <taxon>Pseudomonadota</taxon>
        <taxon>Alphaproteobacteria</taxon>
        <taxon>Hyphomicrobiales</taxon>
        <taxon>Aurantimonadaceae</taxon>
        <taxon>Aureimonas</taxon>
    </lineage>
</organism>
<keyword evidence="1" id="KW-0472">Membrane</keyword>
<dbReference type="EMBL" id="FNIT01000008">
    <property type="protein sequence ID" value="SDO56141.1"/>
    <property type="molecule type" value="Genomic_DNA"/>
</dbReference>
<protein>
    <recommendedName>
        <fullName evidence="2">DUF6460 domain-containing protein</fullName>
    </recommendedName>
</protein>
<sequence>MSGQVTRFLGGSPLSVIVRLAIISLLVGILLSWLDLRPLDLVDWVVDLVRYTWISIFGSLGRAWEYFVLGAVIVVPIFLVSRLLKTGRG</sequence>
<evidence type="ECO:0000259" key="2">
    <source>
        <dbReference type="Pfam" id="PF20061"/>
    </source>
</evidence>
<evidence type="ECO:0000256" key="1">
    <source>
        <dbReference type="SAM" id="Phobius"/>
    </source>
</evidence>
<dbReference type="Pfam" id="PF20061">
    <property type="entry name" value="DUF6460"/>
    <property type="match status" value="1"/>
</dbReference>
<keyword evidence="1" id="KW-1133">Transmembrane helix</keyword>
<keyword evidence="1" id="KW-0812">Transmembrane</keyword>
<evidence type="ECO:0000313" key="4">
    <source>
        <dbReference type="Proteomes" id="UP000198793"/>
    </source>
</evidence>
<dbReference type="OrthoDB" id="8480887at2"/>
<feature type="transmembrane region" description="Helical" evidence="1">
    <location>
        <begin position="66"/>
        <end position="84"/>
    </location>
</feature>
<name>A0A1H0KK75_9HYPH</name>
<reference evidence="3 4" key="1">
    <citation type="submission" date="2016-10" db="EMBL/GenBank/DDBJ databases">
        <authorList>
            <person name="de Groot N.N."/>
        </authorList>
    </citation>
    <scope>NUCLEOTIDE SEQUENCE [LARGE SCALE GENOMIC DNA]</scope>
    <source>
        <strain evidence="4">L7-484,KACC 16230,DSM 25025</strain>
    </source>
</reference>
<dbReference type="Proteomes" id="UP000198793">
    <property type="component" value="Unassembled WGS sequence"/>
</dbReference>